<dbReference type="EMBL" id="BNCQ01000005">
    <property type="protein sequence ID" value="GIL98396.1"/>
    <property type="molecule type" value="Genomic_DNA"/>
</dbReference>
<feature type="domain" description="EF-hand" evidence="4">
    <location>
        <begin position="41"/>
        <end position="76"/>
    </location>
</feature>
<evidence type="ECO:0000256" key="2">
    <source>
        <dbReference type="ARBA" id="ARBA00022737"/>
    </source>
</evidence>
<protein>
    <recommendedName>
        <fullName evidence="4">EF-hand domain-containing protein</fullName>
    </recommendedName>
</protein>
<dbReference type="SUPFAM" id="SSF47473">
    <property type="entry name" value="EF-hand"/>
    <property type="match status" value="1"/>
</dbReference>
<evidence type="ECO:0000313" key="5">
    <source>
        <dbReference type="EMBL" id="GIL98396.1"/>
    </source>
</evidence>
<dbReference type="SMART" id="SM00054">
    <property type="entry name" value="EFh"/>
    <property type="match status" value="4"/>
</dbReference>
<dbReference type="InterPro" id="IPR018247">
    <property type="entry name" value="EF_Hand_1_Ca_BS"/>
</dbReference>
<comment type="caution">
    <text evidence="5">The sequence shown here is derived from an EMBL/GenBank/DDBJ whole genome shotgun (WGS) entry which is preliminary data.</text>
</comment>
<evidence type="ECO:0000313" key="6">
    <source>
        <dbReference type="Proteomes" id="UP000722791"/>
    </source>
</evidence>
<organism evidence="5 6">
    <name type="scientific">Volvox reticuliferus</name>
    <dbReference type="NCBI Taxonomy" id="1737510"/>
    <lineage>
        <taxon>Eukaryota</taxon>
        <taxon>Viridiplantae</taxon>
        <taxon>Chlorophyta</taxon>
        <taxon>core chlorophytes</taxon>
        <taxon>Chlorophyceae</taxon>
        <taxon>CS clade</taxon>
        <taxon>Chlamydomonadales</taxon>
        <taxon>Volvocaceae</taxon>
        <taxon>Volvox</taxon>
    </lineage>
</organism>
<keyword evidence="2" id="KW-0677">Repeat</keyword>
<evidence type="ECO:0000259" key="4">
    <source>
        <dbReference type="PROSITE" id="PS50222"/>
    </source>
</evidence>
<dbReference type="CDD" id="cd00051">
    <property type="entry name" value="EFh"/>
    <property type="match status" value="1"/>
</dbReference>
<dbReference type="InterPro" id="IPR011992">
    <property type="entry name" value="EF-hand-dom_pair"/>
</dbReference>
<accession>A0A8J4DAP7</accession>
<sequence length="204" mass="23531">MGYGGIACHAKTPEWHNPVWYLQVSLAKKKRLGEGSKYSRSDILKLKEMFDSHDLDNDGRVTASELLSALREGPLRQSALSTFRSVDMDKNCVLTFSEYLRRIYPYANDREVKVMLAWVKRIPTEPQEAMFKPTVQQLEEISKMFDRFDSNRDGVIEVQELIAISASYGYDESEVEELFRNADKDMDGTISFTEFIDLMKLSYV</sequence>
<name>A0A8J4DAP7_9CHLO</name>
<dbReference type="PANTHER" id="PTHR45942">
    <property type="entry name" value="PROTEIN PHOSPATASE 3 REGULATORY SUBUNIT B ALPHA ISOFORM TYPE 1"/>
    <property type="match status" value="1"/>
</dbReference>
<dbReference type="PROSITE" id="PS00018">
    <property type="entry name" value="EF_HAND_1"/>
    <property type="match status" value="2"/>
</dbReference>
<proteinExistence type="predicted"/>
<dbReference type="GO" id="GO:0005509">
    <property type="term" value="F:calcium ion binding"/>
    <property type="evidence" value="ECO:0007669"/>
    <property type="project" value="InterPro"/>
</dbReference>
<dbReference type="Proteomes" id="UP000722791">
    <property type="component" value="Unassembled WGS sequence"/>
</dbReference>
<dbReference type="Gene3D" id="1.10.238.10">
    <property type="entry name" value="EF-hand"/>
    <property type="match status" value="2"/>
</dbReference>
<feature type="domain" description="EF-hand" evidence="4">
    <location>
        <begin position="136"/>
        <end position="164"/>
    </location>
</feature>
<gene>
    <name evidence="5" type="ORF">Vretimale_3767</name>
</gene>
<evidence type="ECO:0000256" key="1">
    <source>
        <dbReference type="ARBA" id="ARBA00022723"/>
    </source>
</evidence>
<dbReference type="AlphaFoldDB" id="A0A8J4DAP7"/>
<dbReference type="InterPro" id="IPR002048">
    <property type="entry name" value="EF_hand_dom"/>
</dbReference>
<dbReference type="Pfam" id="PF13499">
    <property type="entry name" value="EF-hand_7"/>
    <property type="match status" value="2"/>
</dbReference>
<dbReference type="PROSITE" id="PS50222">
    <property type="entry name" value="EF_HAND_2"/>
    <property type="match status" value="3"/>
</dbReference>
<keyword evidence="3" id="KW-0106">Calcium</keyword>
<keyword evidence="1" id="KW-0479">Metal-binding</keyword>
<reference evidence="5" key="1">
    <citation type="journal article" date="2021" name="Proc. Natl. Acad. Sci. U.S.A.">
        <title>Three genomes in the algal genus Volvox reveal the fate of a haploid sex-determining region after a transition to homothallism.</title>
        <authorList>
            <person name="Yamamoto K."/>
            <person name="Hamaji T."/>
            <person name="Kawai-Toyooka H."/>
            <person name="Matsuzaki R."/>
            <person name="Takahashi F."/>
            <person name="Nishimura Y."/>
            <person name="Kawachi M."/>
            <person name="Noguchi H."/>
            <person name="Minakuchi Y."/>
            <person name="Umen J.G."/>
            <person name="Toyoda A."/>
            <person name="Nozaki H."/>
        </authorList>
    </citation>
    <scope>NUCLEOTIDE SEQUENCE</scope>
    <source>
        <strain evidence="5">NIES-3785</strain>
    </source>
</reference>
<feature type="domain" description="EF-hand" evidence="4">
    <location>
        <begin position="170"/>
        <end position="204"/>
    </location>
</feature>
<evidence type="ECO:0000256" key="3">
    <source>
        <dbReference type="ARBA" id="ARBA00022837"/>
    </source>
</evidence>